<accession>A0A6H5GV32</accession>
<reference evidence="1 2" key="1">
    <citation type="submission" date="2020-02" db="EMBL/GenBank/DDBJ databases">
        <authorList>
            <person name="Ferguson B K."/>
        </authorList>
    </citation>
    <scope>NUCLEOTIDE SEQUENCE [LARGE SCALE GENOMIC DNA]</scope>
</reference>
<dbReference type="Proteomes" id="UP000479000">
    <property type="component" value="Unassembled WGS sequence"/>
</dbReference>
<dbReference type="AlphaFoldDB" id="A0A6H5GV32"/>
<gene>
    <name evidence="1" type="ORF">NTEN_LOCUS11988</name>
</gene>
<protein>
    <submittedName>
        <fullName evidence="1">Uncharacterized protein</fullName>
    </submittedName>
</protein>
<evidence type="ECO:0000313" key="2">
    <source>
        <dbReference type="Proteomes" id="UP000479000"/>
    </source>
</evidence>
<organism evidence="1 2">
    <name type="scientific">Nesidiocoris tenuis</name>
    <dbReference type="NCBI Taxonomy" id="355587"/>
    <lineage>
        <taxon>Eukaryota</taxon>
        <taxon>Metazoa</taxon>
        <taxon>Ecdysozoa</taxon>
        <taxon>Arthropoda</taxon>
        <taxon>Hexapoda</taxon>
        <taxon>Insecta</taxon>
        <taxon>Pterygota</taxon>
        <taxon>Neoptera</taxon>
        <taxon>Paraneoptera</taxon>
        <taxon>Hemiptera</taxon>
        <taxon>Heteroptera</taxon>
        <taxon>Panheteroptera</taxon>
        <taxon>Cimicomorpha</taxon>
        <taxon>Miridae</taxon>
        <taxon>Dicyphina</taxon>
        <taxon>Nesidiocoris</taxon>
    </lineage>
</organism>
<sequence length="94" mass="10972">MGDQVSSTPPTKVPLIITFRHRRFLANPTVMRDSRPSPIPLSFRTVFSLENSLYKIKPSAYIIYFHSLFSFEGETHGRKGDNQDDYYQCDQHYI</sequence>
<keyword evidence="2" id="KW-1185">Reference proteome</keyword>
<name>A0A6H5GV32_9HEMI</name>
<dbReference type="EMBL" id="CADCXU010017673">
    <property type="protein sequence ID" value="CAB0006511.1"/>
    <property type="molecule type" value="Genomic_DNA"/>
</dbReference>
<proteinExistence type="predicted"/>
<evidence type="ECO:0000313" key="1">
    <source>
        <dbReference type="EMBL" id="CAB0006511.1"/>
    </source>
</evidence>